<keyword evidence="8" id="KW-0460">Magnesium</keyword>
<dbReference type="Proteomes" id="UP000824116">
    <property type="component" value="Unassembled WGS sequence"/>
</dbReference>
<comment type="caution">
    <text evidence="11">The sequence shown here is derived from an EMBL/GenBank/DDBJ whole genome shotgun (WGS) entry which is preliminary data.</text>
</comment>
<proteinExistence type="predicted"/>
<evidence type="ECO:0000256" key="9">
    <source>
        <dbReference type="ARBA" id="ARBA00031306"/>
    </source>
</evidence>
<comment type="cofactor">
    <cofactor evidence="1">
        <name>Mg(2+)</name>
        <dbReference type="ChEBI" id="CHEBI:18420"/>
    </cofactor>
</comment>
<evidence type="ECO:0000256" key="7">
    <source>
        <dbReference type="ARBA" id="ARBA00022827"/>
    </source>
</evidence>
<reference evidence="11" key="1">
    <citation type="journal article" date="2021" name="PeerJ">
        <title>Extensive microbial diversity within the chicken gut microbiome revealed by metagenomics and culture.</title>
        <authorList>
            <person name="Gilroy R."/>
            <person name="Ravi A."/>
            <person name="Getino M."/>
            <person name="Pursley I."/>
            <person name="Horton D.L."/>
            <person name="Alikhan N.F."/>
            <person name="Baker D."/>
            <person name="Gharbi K."/>
            <person name="Hall N."/>
            <person name="Watson M."/>
            <person name="Adriaenssens E.M."/>
            <person name="Foster-Nyarko E."/>
            <person name="Jarju S."/>
            <person name="Secka A."/>
            <person name="Antonio M."/>
            <person name="Oren A."/>
            <person name="Chaudhuri R.R."/>
            <person name="La Ragione R."/>
            <person name="Hildebrand F."/>
            <person name="Pallen M.J."/>
        </authorList>
    </citation>
    <scope>NUCLEOTIDE SEQUENCE</scope>
    <source>
        <strain evidence="11">CHK196-3914</strain>
    </source>
</reference>
<accession>A0A9D2G9N4</accession>
<reference evidence="11" key="2">
    <citation type="submission" date="2021-04" db="EMBL/GenBank/DDBJ databases">
        <authorList>
            <person name="Gilroy R."/>
        </authorList>
    </citation>
    <scope>NUCLEOTIDE SEQUENCE</scope>
    <source>
        <strain evidence="11">CHK196-3914</strain>
    </source>
</reference>
<dbReference type="Gene3D" id="3.10.520.10">
    <property type="entry name" value="ApbE-like domains"/>
    <property type="match status" value="1"/>
</dbReference>
<dbReference type="SUPFAM" id="SSF143631">
    <property type="entry name" value="ApbE-like"/>
    <property type="match status" value="1"/>
</dbReference>
<protein>
    <recommendedName>
        <fullName evidence="3">FAD:protein FMN transferase</fullName>
        <ecNumber evidence="2">2.7.1.180</ecNumber>
    </recommendedName>
    <alternativeName>
        <fullName evidence="9">Flavin transferase</fullName>
    </alternativeName>
</protein>
<evidence type="ECO:0000256" key="1">
    <source>
        <dbReference type="ARBA" id="ARBA00001946"/>
    </source>
</evidence>
<evidence type="ECO:0000256" key="8">
    <source>
        <dbReference type="ARBA" id="ARBA00022842"/>
    </source>
</evidence>
<dbReference type="EMBL" id="DXAY01000131">
    <property type="protein sequence ID" value="HIZ74701.1"/>
    <property type="molecule type" value="Genomic_DNA"/>
</dbReference>
<dbReference type="PANTHER" id="PTHR30040">
    <property type="entry name" value="THIAMINE BIOSYNTHESIS LIPOPROTEIN APBE"/>
    <property type="match status" value="1"/>
</dbReference>
<evidence type="ECO:0000256" key="4">
    <source>
        <dbReference type="ARBA" id="ARBA00022630"/>
    </source>
</evidence>
<name>A0A9D2G9N4_9FIRM</name>
<evidence type="ECO:0000256" key="5">
    <source>
        <dbReference type="ARBA" id="ARBA00022679"/>
    </source>
</evidence>
<evidence type="ECO:0000313" key="12">
    <source>
        <dbReference type="Proteomes" id="UP000824116"/>
    </source>
</evidence>
<evidence type="ECO:0000256" key="10">
    <source>
        <dbReference type="ARBA" id="ARBA00048540"/>
    </source>
</evidence>
<comment type="catalytic activity">
    <reaction evidence="10">
        <text>L-threonyl-[protein] + FAD = FMN-L-threonyl-[protein] + AMP + H(+)</text>
        <dbReference type="Rhea" id="RHEA:36847"/>
        <dbReference type="Rhea" id="RHEA-COMP:11060"/>
        <dbReference type="Rhea" id="RHEA-COMP:11061"/>
        <dbReference type="ChEBI" id="CHEBI:15378"/>
        <dbReference type="ChEBI" id="CHEBI:30013"/>
        <dbReference type="ChEBI" id="CHEBI:57692"/>
        <dbReference type="ChEBI" id="CHEBI:74257"/>
        <dbReference type="ChEBI" id="CHEBI:456215"/>
        <dbReference type="EC" id="2.7.1.180"/>
    </reaction>
</comment>
<dbReference type="InterPro" id="IPR024932">
    <property type="entry name" value="ApbE"/>
</dbReference>
<evidence type="ECO:0000313" key="11">
    <source>
        <dbReference type="EMBL" id="HIZ74701.1"/>
    </source>
</evidence>
<dbReference type="EC" id="2.7.1.180" evidence="2"/>
<dbReference type="GO" id="GO:0046872">
    <property type="term" value="F:metal ion binding"/>
    <property type="evidence" value="ECO:0007669"/>
    <property type="project" value="UniProtKB-KW"/>
</dbReference>
<evidence type="ECO:0000256" key="6">
    <source>
        <dbReference type="ARBA" id="ARBA00022723"/>
    </source>
</evidence>
<dbReference type="InterPro" id="IPR003374">
    <property type="entry name" value="ApbE-like_sf"/>
</dbReference>
<gene>
    <name evidence="11" type="ORF">H9723_05580</name>
</gene>
<dbReference type="Pfam" id="PF02424">
    <property type="entry name" value="ApbE"/>
    <property type="match status" value="1"/>
</dbReference>
<sequence length="132" mass="13920">MPSLLKDTGYEKVELDGNVITLPQGMELDLGAVGRGYAGDLAAELVEEEGVTSALLDIGGNVQAVGSRPDGSDWRLGLRNPFGEGNIGVLSVSDCAVVTSGNYERYFVGENGQVYGHIIDPETGHPVDNLRS</sequence>
<keyword evidence="5 11" id="KW-0808">Transferase</keyword>
<keyword evidence="7" id="KW-0274">FAD</keyword>
<evidence type="ECO:0000256" key="3">
    <source>
        <dbReference type="ARBA" id="ARBA00016337"/>
    </source>
</evidence>
<organism evidence="11 12">
    <name type="scientific">Candidatus Mediterraneibacter stercoravium</name>
    <dbReference type="NCBI Taxonomy" id="2838685"/>
    <lineage>
        <taxon>Bacteria</taxon>
        <taxon>Bacillati</taxon>
        <taxon>Bacillota</taxon>
        <taxon>Clostridia</taxon>
        <taxon>Lachnospirales</taxon>
        <taxon>Lachnospiraceae</taxon>
        <taxon>Mediterraneibacter</taxon>
    </lineage>
</organism>
<dbReference type="AlphaFoldDB" id="A0A9D2G9N4"/>
<keyword evidence="6" id="KW-0479">Metal-binding</keyword>
<dbReference type="PANTHER" id="PTHR30040:SF2">
    <property type="entry name" value="FAD:PROTEIN FMN TRANSFERASE"/>
    <property type="match status" value="1"/>
</dbReference>
<evidence type="ECO:0000256" key="2">
    <source>
        <dbReference type="ARBA" id="ARBA00011955"/>
    </source>
</evidence>
<keyword evidence="4" id="KW-0285">Flavoprotein</keyword>
<dbReference type="GO" id="GO:0016740">
    <property type="term" value="F:transferase activity"/>
    <property type="evidence" value="ECO:0007669"/>
    <property type="project" value="UniProtKB-KW"/>
</dbReference>